<reference evidence="10 11" key="1">
    <citation type="journal article" date="2020" name="G3 (Bethesda)">
        <title>Draft Genome of the Common Snapping Turtle, Chelydra serpentina, a Model for Phenotypic Plasticity in Reptiles.</title>
        <authorList>
            <person name="Das D."/>
            <person name="Singh S.K."/>
            <person name="Bierstedt J."/>
            <person name="Erickson A."/>
            <person name="Galli G.L.J."/>
            <person name="Crossley D.A. 2nd"/>
            <person name="Rhen T."/>
        </authorList>
    </citation>
    <scope>NUCLEOTIDE SEQUENCE [LARGE SCALE GENOMIC DNA]</scope>
    <source>
        <strain evidence="10">KW</strain>
    </source>
</reference>
<feature type="non-terminal residue" evidence="10">
    <location>
        <position position="622"/>
    </location>
</feature>
<dbReference type="Pfam" id="PF13765">
    <property type="entry name" value="PRY"/>
    <property type="match status" value="1"/>
</dbReference>
<dbReference type="AlphaFoldDB" id="A0A8T1S610"/>
<dbReference type="EMBL" id="JAHGAV010000657">
    <property type="protein sequence ID" value="KAG6924147.1"/>
    <property type="molecule type" value="Genomic_DNA"/>
</dbReference>
<evidence type="ECO:0000313" key="10">
    <source>
        <dbReference type="EMBL" id="KAG6924147.1"/>
    </source>
</evidence>
<evidence type="ECO:0000256" key="3">
    <source>
        <dbReference type="ARBA" id="ARBA00022833"/>
    </source>
</evidence>
<dbReference type="GO" id="GO:0008270">
    <property type="term" value="F:zinc ion binding"/>
    <property type="evidence" value="ECO:0007669"/>
    <property type="project" value="UniProtKB-KW"/>
</dbReference>
<feature type="compositionally biased region" description="Polar residues" evidence="6">
    <location>
        <begin position="555"/>
        <end position="564"/>
    </location>
</feature>
<dbReference type="Gene3D" id="3.30.160.60">
    <property type="entry name" value="Classic Zinc Finger"/>
    <property type="match status" value="1"/>
</dbReference>
<dbReference type="Pfam" id="PF15227">
    <property type="entry name" value="zf-C3HC4_4"/>
    <property type="match status" value="1"/>
</dbReference>
<dbReference type="InterPro" id="IPR013320">
    <property type="entry name" value="ConA-like_dom_sf"/>
</dbReference>
<dbReference type="InterPro" id="IPR017907">
    <property type="entry name" value="Znf_RING_CS"/>
</dbReference>
<evidence type="ECO:0000256" key="1">
    <source>
        <dbReference type="ARBA" id="ARBA00022723"/>
    </source>
</evidence>
<dbReference type="SUPFAM" id="SSF57850">
    <property type="entry name" value="RING/U-box"/>
    <property type="match status" value="1"/>
</dbReference>
<dbReference type="InterPro" id="IPR001841">
    <property type="entry name" value="Znf_RING"/>
</dbReference>
<comment type="caution">
    <text evidence="10">The sequence shown here is derived from an EMBL/GenBank/DDBJ whole genome shotgun (WGS) entry which is preliminary data.</text>
</comment>
<accession>A0A8T1S610</accession>
<dbReference type="Pfam" id="PF00643">
    <property type="entry name" value="zf-B_box"/>
    <property type="match status" value="1"/>
</dbReference>
<evidence type="ECO:0000259" key="9">
    <source>
        <dbReference type="PROSITE" id="PS50188"/>
    </source>
</evidence>
<dbReference type="PROSITE" id="PS00518">
    <property type="entry name" value="ZF_RING_1"/>
    <property type="match status" value="1"/>
</dbReference>
<dbReference type="InterPro" id="IPR003877">
    <property type="entry name" value="SPRY_dom"/>
</dbReference>
<dbReference type="CDD" id="cd19762">
    <property type="entry name" value="Bbox2_TRIM7-like"/>
    <property type="match status" value="1"/>
</dbReference>
<keyword evidence="1" id="KW-0479">Metal-binding</keyword>
<feature type="domain" description="B box-type" evidence="8">
    <location>
        <begin position="98"/>
        <end position="139"/>
    </location>
</feature>
<dbReference type="InterPro" id="IPR000315">
    <property type="entry name" value="Znf_B-box"/>
</dbReference>
<keyword evidence="11" id="KW-1185">Reference proteome</keyword>
<dbReference type="SMART" id="SM00589">
    <property type="entry name" value="PRY"/>
    <property type="match status" value="1"/>
</dbReference>
<gene>
    <name evidence="10" type="ORF">G0U57_018204</name>
</gene>
<dbReference type="InterPro" id="IPR043136">
    <property type="entry name" value="B30.2/SPRY_sf"/>
</dbReference>
<dbReference type="Pfam" id="PF00622">
    <property type="entry name" value="SPRY"/>
    <property type="match status" value="1"/>
</dbReference>
<feature type="region of interest" description="Disordered" evidence="6">
    <location>
        <begin position="555"/>
        <end position="578"/>
    </location>
</feature>
<dbReference type="SUPFAM" id="SSF49899">
    <property type="entry name" value="Concanavalin A-like lectins/glucanases"/>
    <property type="match status" value="1"/>
</dbReference>
<evidence type="ECO:0000259" key="8">
    <source>
        <dbReference type="PROSITE" id="PS50119"/>
    </source>
</evidence>
<dbReference type="CDD" id="cd12888">
    <property type="entry name" value="SPRY_PRY_TRIM7_like"/>
    <property type="match status" value="1"/>
</dbReference>
<keyword evidence="2 4" id="KW-0863">Zinc-finger</keyword>
<dbReference type="OrthoDB" id="5600418at2759"/>
<evidence type="ECO:0000256" key="6">
    <source>
        <dbReference type="SAM" id="MobiDB-lite"/>
    </source>
</evidence>
<name>A0A8T1S610_CHESE</name>
<dbReference type="CDD" id="cd16594">
    <property type="entry name" value="RING-HC_TRIM7-like_C-IV"/>
    <property type="match status" value="1"/>
</dbReference>
<dbReference type="InterPro" id="IPR006574">
    <property type="entry name" value="PRY"/>
</dbReference>
<evidence type="ECO:0000256" key="2">
    <source>
        <dbReference type="ARBA" id="ARBA00022771"/>
    </source>
</evidence>
<dbReference type="SMART" id="SM00336">
    <property type="entry name" value="BBOX"/>
    <property type="match status" value="1"/>
</dbReference>
<dbReference type="Proteomes" id="UP000765507">
    <property type="component" value="Unassembled WGS sequence"/>
</dbReference>
<dbReference type="SMART" id="SM00184">
    <property type="entry name" value="RING"/>
    <property type="match status" value="1"/>
</dbReference>
<dbReference type="PROSITE" id="PS50188">
    <property type="entry name" value="B302_SPRY"/>
    <property type="match status" value="1"/>
</dbReference>
<evidence type="ECO:0000259" key="7">
    <source>
        <dbReference type="PROSITE" id="PS50089"/>
    </source>
</evidence>
<dbReference type="InterPro" id="IPR003879">
    <property type="entry name" value="Butyrophylin_SPRY"/>
</dbReference>
<feature type="coiled-coil region" evidence="5">
    <location>
        <begin position="154"/>
        <end position="206"/>
    </location>
</feature>
<evidence type="ECO:0000313" key="11">
    <source>
        <dbReference type="Proteomes" id="UP000765507"/>
    </source>
</evidence>
<dbReference type="PRINTS" id="PR01407">
    <property type="entry name" value="BUTYPHLNCDUF"/>
</dbReference>
<organism evidence="10 11">
    <name type="scientific">Chelydra serpentina</name>
    <name type="common">Snapping turtle</name>
    <name type="synonym">Testudo serpentina</name>
    <dbReference type="NCBI Taxonomy" id="8475"/>
    <lineage>
        <taxon>Eukaryota</taxon>
        <taxon>Metazoa</taxon>
        <taxon>Chordata</taxon>
        <taxon>Craniata</taxon>
        <taxon>Vertebrata</taxon>
        <taxon>Euteleostomi</taxon>
        <taxon>Archelosauria</taxon>
        <taxon>Testudinata</taxon>
        <taxon>Testudines</taxon>
        <taxon>Cryptodira</taxon>
        <taxon>Durocryptodira</taxon>
        <taxon>Americhelydia</taxon>
        <taxon>Chelydroidea</taxon>
        <taxon>Chelydridae</taxon>
        <taxon>Chelydra</taxon>
    </lineage>
</organism>
<dbReference type="SUPFAM" id="SSF57845">
    <property type="entry name" value="B-box zinc-binding domain"/>
    <property type="match status" value="1"/>
</dbReference>
<dbReference type="InterPro" id="IPR001870">
    <property type="entry name" value="B30.2/SPRY"/>
</dbReference>
<dbReference type="PROSITE" id="PS50089">
    <property type="entry name" value="ZF_RING_2"/>
    <property type="match status" value="1"/>
</dbReference>
<dbReference type="FunFam" id="2.60.120.920:FF:000004">
    <property type="entry name" value="Butyrophilin subfamily 1 member A1"/>
    <property type="match status" value="1"/>
</dbReference>
<dbReference type="PANTHER" id="PTHR24103">
    <property type="entry name" value="E3 UBIQUITIN-PROTEIN LIGASE TRIM"/>
    <property type="match status" value="1"/>
</dbReference>
<proteinExistence type="predicted"/>
<dbReference type="Gene3D" id="3.30.40.10">
    <property type="entry name" value="Zinc/RING finger domain, C3HC4 (zinc finger)"/>
    <property type="match status" value="1"/>
</dbReference>
<dbReference type="InterPro" id="IPR050143">
    <property type="entry name" value="TRIM/RBCC"/>
</dbReference>
<dbReference type="Gene3D" id="2.60.120.920">
    <property type="match status" value="1"/>
</dbReference>
<keyword evidence="3" id="KW-0862">Zinc</keyword>
<dbReference type="SMART" id="SM00449">
    <property type="entry name" value="SPRY"/>
    <property type="match status" value="1"/>
</dbReference>
<feature type="domain" description="B30.2/SPRY" evidence="9">
    <location>
        <begin position="310"/>
        <end position="505"/>
    </location>
</feature>
<keyword evidence="5" id="KW-0175">Coiled coil</keyword>
<sequence>TWSHTSAVPGAMAAVQKLQDEATCSICLEYFKAPVSIHCGHNFCRACISQCWGASEPNFSCPQCRETAQRKNFRPNRELANMVELVKQLKLQAEKEPEGERVCEKHREPLKLYCEEDQSPICVVCDRSKAHRDHPVIPIEEAAQEYKEQIWTQLQTLKEEREKLLRFRQAEEEKSQEYLEKTGAERQKIMSEILQLRQLLEEQERLLLAQLGGLDKEIVKMQNDNGTKLSAEISRLSELISEMEGKCQQPASEFLQDIRSTLSRCEKGKAQVVVESPSKLEKRIGDFSQKRCILEKILREFKDMLVFELEAEGSQFLAKEMENVGEKVNVTLDPDTAHPKLILSEDRKHVKYGDARQDLPDNPKRFDSSLCVLGCEGFTSGRHYWELEVGKGGGWAVGVARESVKRKGPVKYSPEGGICAVALRRGEYWALTSPKEIPLSLSGVPQRIRVSLDYEEGQVAFFDADHKSLIFRYRMASFTEERVIPFFWVVGKVSWLRLAPSEMKFQSHVSNCHFPPKGHNHVNGALRRFLHSSERMSSTEVNLAAASAECTTPVSGNSWPSAVQQGKPRPNTCHPRRPIHGYPAHITYRVRGTEPHSAQAATPQPRKRDNLYSLSDLLKSFK</sequence>
<feature type="domain" description="RING-type" evidence="7">
    <location>
        <begin position="24"/>
        <end position="65"/>
    </location>
</feature>
<evidence type="ECO:0000256" key="5">
    <source>
        <dbReference type="SAM" id="Coils"/>
    </source>
</evidence>
<dbReference type="InterPro" id="IPR013083">
    <property type="entry name" value="Znf_RING/FYVE/PHD"/>
</dbReference>
<evidence type="ECO:0000256" key="4">
    <source>
        <dbReference type="PROSITE-ProRule" id="PRU00024"/>
    </source>
</evidence>
<dbReference type="PROSITE" id="PS50119">
    <property type="entry name" value="ZF_BBOX"/>
    <property type="match status" value="1"/>
</dbReference>
<protein>
    <submittedName>
        <fullName evidence="10">E3 ubiquitin-protein ligase TRIM7-like</fullName>
    </submittedName>
</protein>